<evidence type="ECO:0000256" key="6">
    <source>
        <dbReference type="ARBA" id="ARBA00022882"/>
    </source>
</evidence>
<evidence type="ECO:0000256" key="8">
    <source>
        <dbReference type="ARBA" id="ARBA00022989"/>
    </source>
</evidence>
<organism evidence="15 16">
    <name type="scientific">Emiliania huxleyi (strain CCMP1516)</name>
    <dbReference type="NCBI Taxonomy" id="280463"/>
    <lineage>
        <taxon>Eukaryota</taxon>
        <taxon>Haptista</taxon>
        <taxon>Haptophyta</taxon>
        <taxon>Prymnesiophyceae</taxon>
        <taxon>Isochrysidales</taxon>
        <taxon>Noelaerhabdaceae</taxon>
        <taxon>Emiliania</taxon>
    </lineage>
</organism>
<sequence length="409" mass="45164">MASSGASSGTSSSLAPEEKGAAEPSQSRSANAHSTASIIFSEPSHRRHGRLNFHWVLRLNQRALPALRVLTNWKVETYIQERRAAGCVSSRDRLYRFLASPTSSGNALMFALLILAVSFASIITFGVESHQHSKQVSSALELYGENATAIEEHLGSLTPPYEEPLFAWNCVLAAMFTAELALRLATYPTPLRDSELWVDALALLPLILRIACASTPEGDLFYESALEMHMLGCRILGQTLTESFTALLIPTYFLFMLVTLFGDLCTHLPPPYPVTARCCSRSSTPRTHSAAGDQQRPMYDPYAERDGPRVLDIPTAWYLILVTMATVGYGDFSPQTAGGRILMGRVTTSPRPRPARELALIAEEIKLRLLWRGRSLHDVLQAFEDFDSDRDGSRTCPEALARTQSSSRR</sequence>
<evidence type="ECO:0000256" key="13">
    <source>
        <dbReference type="SAM" id="Phobius"/>
    </source>
</evidence>
<proteinExistence type="predicted"/>
<keyword evidence="8 13" id="KW-1133">Transmembrane helix</keyword>
<feature type="transmembrane region" description="Helical" evidence="13">
    <location>
        <begin position="244"/>
        <end position="262"/>
    </location>
</feature>
<keyword evidence="10 13" id="KW-0472">Membrane</keyword>
<dbReference type="PANTHER" id="PTHR11537">
    <property type="entry name" value="VOLTAGE-GATED POTASSIUM CHANNEL"/>
    <property type="match status" value="1"/>
</dbReference>
<evidence type="ECO:0000256" key="7">
    <source>
        <dbReference type="ARBA" id="ARBA00022958"/>
    </source>
</evidence>
<feature type="region of interest" description="Disordered" evidence="12">
    <location>
        <begin position="387"/>
        <end position="409"/>
    </location>
</feature>
<evidence type="ECO:0000256" key="3">
    <source>
        <dbReference type="ARBA" id="ARBA00022538"/>
    </source>
</evidence>
<keyword evidence="5" id="KW-0631">Potassium channel</keyword>
<feature type="transmembrane region" description="Helical" evidence="13">
    <location>
        <begin position="107"/>
        <end position="127"/>
    </location>
</feature>
<evidence type="ECO:0000256" key="4">
    <source>
        <dbReference type="ARBA" id="ARBA00022692"/>
    </source>
</evidence>
<dbReference type="STRING" id="2903.R1D236"/>
<evidence type="ECO:0000256" key="2">
    <source>
        <dbReference type="ARBA" id="ARBA00022448"/>
    </source>
</evidence>
<dbReference type="InterPro" id="IPR028325">
    <property type="entry name" value="VG_K_chnl"/>
</dbReference>
<feature type="domain" description="Ion transport" evidence="14">
    <location>
        <begin position="109"/>
        <end position="340"/>
    </location>
</feature>
<dbReference type="PRINTS" id="PR00169">
    <property type="entry name" value="KCHANNEL"/>
</dbReference>
<feature type="compositionally biased region" description="Low complexity" evidence="12">
    <location>
        <begin position="1"/>
        <end position="13"/>
    </location>
</feature>
<dbReference type="PaxDb" id="2903-EOD29398"/>
<evidence type="ECO:0000256" key="9">
    <source>
        <dbReference type="ARBA" id="ARBA00023065"/>
    </source>
</evidence>
<evidence type="ECO:0000256" key="11">
    <source>
        <dbReference type="ARBA" id="ARBA00023303"/>
    </source>
</evidence>
<feature type="region of interest" description="Disordered" evidence="12">
    <location>
        <begin position="1"/>
        <end position="34"/>
    </location>
</feature>
<dbReference type="SUPFAM" id="SSF81324">
    <property type="entry name" value="Voltage-gated potassium channels"/>
    <property type="match status" value="1"/>
</dbReference>
<evidence type="ECO:0000256" key="5">
    <source>
        <dbReference type="ARBA" id="ARBA00022826"/>
    </source>
</evidence>
<dbReference type="InterPro" id="IPR005821">
    <property type="entry name" value="Ion_trans_dom"/>
</dbReference>
<dbReference type="Pfam" id="PF00520">
    <property type="entry name" value="Ion_trans"/>
    <property type="match status" value="1"/>
</dbReference>
<keyword evidence="2" id="KW-0813">Transport</keyword>
<dbReference type="GO" id="GO:0008076">
    <property type="term" value="C:voltage-gated potassium channel complex"/>
    <property type="evidence" value="ECO:0007669"/>
    <property type="project" value="InterPro"/>
</dbReference>
<dbReference type="Gene3D" id="1.20.120.350">
    <property type="entry name" value="Voltage-gated potassium channels. Chain C"/>
    <property type="match status" value="1"/>
</dbReference>
<dbReference type="PANTHER" id="PTHR11537:SF254">
    <property type="entry name" value="POTASSIUM VOLTAGE-GATED CHANNEL PROTEIN SHAB"/>
    <property type="match status" value="1"/>
</dbReference>
<dbReference type="GeneID" id="19046747"/>
<dbReference type="InterPro" id="IPR027359">
    <property type="entry name" value="Volt_channel_dom_sf"/>
</dbReference>
<keyword evidence="3" id="KW-0633">Potassium transport</keyword>
<evidence type="ECO:0000259" key="14">
    <source>
        <dbReference type="Pfam" id="PF00520"/>
    </source>
</evidence>
<dbReference type="AlphaFoldDB" id="A0A0D3K0W3"/>
<protein>
    <recommendedName>
        <fullName evidence="14">Ion transport domain-containing protein</fullName>
    </recommendedName>
</protein>
<dbReference type="eggNOG" id="KOG1545">
    <property type="taxonomic scope" value="Eukaryota"/>
</dbReference>
<evidence type="ECO:0000256" key="10">
    <source>
        <dbReference type="ARBA" id="ARBA00023136"/>
    </source>
</evidence>
<dbReference type="RefSeq" id="XP_005781827.1">
    <property type="nucleotide sequence ID" value="XM_005781770.1"/>
</dbReference>
<keyword evidence="11" id="KW-0407">Ion channel</keyword>
<reference evidence="15" key="2">
    <citation type="submission" date="2024-10" db="UniProtKB">
        <authorList>
            <consortium name="EnsemblProtists"/>
        </authorList>
    </citation>
    <scope>IDENTIFICATION</scope>
</reference>
<comment type="subcellular location">
    <subcellularLocation>
        <location evidence="1">Membrane</location>
        <topology evidence="1">Multi-pass membrane protein</topology>
    </subcellularLocation>
</comment>
<keyword evidence="7" id="KW-0630">Potassium</keyword>
<evidence type="ECO:0000256" key="12">
    <source>
        <dbReference type="SAM" id="MobiDB-lite"/>
    </source>
</evidence>
<keyword evidence="6" id="KW-0851">Voltage-gated channel</keyword>
<keyword evidence="16" id="KW-1185">Reference proteome</keyword>
<keyword evidence="9" id="KW-0406">Ion transport</keyword>
<dbReference type="Proteomes" id="UP000013827">
    <property type="component" value="Unassembled WGS sequence"/>
</dbReference>
<dbReference type="GO" id="GO:0001508">
    <property type="term" value="P:action potential"/>
    <property type="evidence" value="ECO:0007669"/>
    <property type="project" value="TreeGrafter"/>
</dbReference>
<dbReference type="GO" id="GO:0005249">
    <property type="term" value="F:voltage-gated potassium channel activity"/>
    <property type="evidence" value="ECO:0007669"/>
    <property type="project" value="InterPro"/>
</dbReference>
<keyword evidence="4 13" id="KW-0812">Transmembrane</keyword>
<reference evidence="16" key="1">
    <citation type="journal article" date="2013" name="Nature">
        <title>Pan genome of the phytoplankton Emiliania underpins its global distribution.</title>
        <authorList>
            <person name="Read B.A."/>
            <person name="Kegel J."/>
            <person name="Klute M.J."/>
            <person name="Kuo A."/>
            <person name="Lefebvre S.C."/>
            <person name="Maumus F."/>
            <person name="Mayer C."/>
            <person name="Miller J."/>
            <person name="Monier A."/>
            <person name="Salamov A."/>
            <person name="Young J."/>
            <person name="Aguilar M."/>
            <person name="Claverie J.M."/>
            <person name="Frickenhaus S."/>
            <person name="Gonzalez K."/>
            <person name="Herman E.K."/>
            <person name="Lin Y.C."/>
            <person name="Napier J."/>
            <person name="Ogata H."/>
            <person name="Sarno A.F."/>
            <person name="Shmutz J."/>
            <person name="Schroeder D."/>
            <person name="de Vargas C."/>
            <person name="Verret F."/>
            <person name="von Dassow P."/>
            <person name="Valentin K."/>
            <person name="Van de Peer Y."/>
            <person name="Wheeler G."/>
            <person name="Dacks J.B."/>
            <person name="Delwiche C.F."/>
            <person name="Dyhrman S.T."/>
            <person name="Glockner G."/>
            <person name="John U."/>
            <person name="Richards T."/>
            <person name="Worden A.Z."/>
            <person name="Zhang X."/>
            <person name="Grigoriev I.V."/>
            <person name="Allen A.E."/>
            <person name="Bidle K."/>
            <person name="Borodovsky M."/>
            <person name="Bowler C."/>
            <person name="Brownlee C."/>
            <person name="Cock J.M."/>
            <person name="Elias M."/>
            <person name="Gladyshev V.N."/>
            <person name="Groth M."/>
            <person name="Guda C."/>
            <person name="Hadaegh A."/>
            <person name="Iglesias-Rodriguez M.D."/>
            <person name="Jenkins J."/>
            <person name="Jones B.M."/>
            <person name="Lawson T."/>
            <person name="Leese F."/>
            <person name="Lindquist E."/>
            <person name="Lobanov A."/>
            <person name="Lomsadze A."/>
            <person name="Malik S.B."/>
            <person name="Marsh M.E."/>
            <person name="Mackinder L."/>
            <person name="Mock T."/>
            <person name="Mueller-Roeber B."/>
            <person name="Pagarete A."/>
            <person name="Parker M."/>
            <person name="Probert I."/>
            <person name="Quesneville H."/>
            <person name="Raines C."/>
            <person name="Rensing S.A."/>
            <person name="Riano-Pachon D.M."/>
            <person name="Richier S."/>
            <person name="Rokitta S."/>
            <person name="Shiraiwa Y."/>
            <person name="Soanes D.M."/>
            <person name="van der Giezen M."/>
            <person name="Wahlund T.M."/>
            <person name="Williams B."/>
            <person name="Wilson W."/>
            <person name="Wolfe G."/>
            <person name="Wurch L.L."/>
        </authorList>
    </citation>
    <scope>NUCLEOTIDE SEQUENCE</scope>
</reference>
<dbReference type="HOGENOM" id="CLU_591138_0_0_1"/>
<feature type="compositionally biased region" description="Polar residues" evidence="12">
    <location>
        <begin position="24"/>
        <end position="34"/>
    </location>
</feature>
<dbReference type="EnsemblProtists" id="EOD29398">
    <property type="protein sequence ID" value="EOD29398"/>
    <property type="gene ID" value="EMIHUDRAFT_463052"/>
</dbReference>
<evidence type="ECO:0000256" key="1">
    <source>
        <dbReference type="ARBA" id="ARBA00004141"/>
    </source>
</evidence>
<evidence type="ECO:0000313" key="15">
    <source>
        <dbReference type="EnsemblProtists" id="EOD29398"/>
    </source>
</evidence>
<dbReference type="Gene3D" id="1.10.287.70">
    <property type="match status" value="1"/>
</dbReference>
<accession>A0A0D3K0W3</accession>
<name>A0A0D3K0W3_EMIH1</name>
<dbReference type="KEGG" id="ehx:EMIHUDRAFT_463052"/>
<evidence type="ECO:0000313" key="16">
    <source>
        <dbReference type="Proteomes" id="UP000013827"/>
    </source>
</evidence>